<keyword evidence="6" id="KW-0460">Magnesium</keyword>
<evidence type="ECO:0000313" key="11">
    <source>
        <dbReference type="RefSeq" id="XP_018848004.1"/>
    </source>
</evidence>
<evidence type="ECO:0000256" key="7">
    <source>
        <dbReference type="ARBA" id="ARBA00025769"/>
    </source>
</evidence>
<organism evidence="10 11">
    <name type="scientific">Juglans regia</name>
    <name type="common">English walnut</name>
    <dbReference type="NCBI Taxonomy" id="51240"/>
    <lineage>
        <taxon>Eukaryota</taxon>
        <taxon>Viridiplantae</taxon>
        <taxon>Streptophyta</taxon>
        <taxon>Embryophyta</taxon>
        <taxon>Tracheophyta</taxon>
        <taxon>Spermatophyta</taxon>
        <taxon>Magnoliopsida</taxon>
        <taxon>eudicotyledons</taxon>
        <taxon>Gunneridae</taxon>
        <taxon>Pentapetalae</taxon>
        <taxon>rosids</taxon>
        <taxon>fabids</taxon>
        <taxon>Fagales</taxon>
        <taxon>Juglandaceae</taxon>
        <taxon>Juglans</taxon>
    </lineage>
</organism>
<dbReference type="KEGG" id="jre:109011311"/>
<dbReference type="RefSeq" id="XP_018848005.1">
    <property type="nucleotide sequence ID" value="XM_018992460.2"/>
</dbReference>
<dbReference type="InterPro" id="IPR012337">
    <property type="entry name" value="RNaseH-like_sf"/>
</dbReference>
<dbReference type="SUPFAM" id="SSF53098">
    <property type="entry name" value="Ribonuclease H-like"/>
    <property type="match status" value="1"/>
</dbReference>
<dbReference type="GO" id="GO:0006308">
    <property type="term" value="P:DNA catabolic process"/>
    <property type="evidence" value="ECO:0000318"/>
    <property type="project" value="GO_Central"/>
</dbReference>
<dbReference type="OrthoDB" id="10250935at2759"/>
<dbReference type="GO" id="GO:0005737">
    <property type="term" value="C:cytoplasm"/>
    <property type="evidence" value="ECO:0000318"/>
    <property type="project" value="GO_Central"/>
</dbReference>
<dbReference type="GO" id="GO:0046872">
    <property type="term" value="F:metal ion binding"/>
    <property type="evidence" value="ECO:0007669"/>
    <property type="project" value="UniProtKB-KW"/>
</dbReference>
<dbReference type="FunFam" id="3.30.420.10:FF:000081">
    <property type="entry name" value="Exonuclease DPD1 chloroplastic/mitochondrial"/>
    <property type="match status" value="1"/>
</dbReference>
<dbReference type="STRING" id="51240.A0A2I4GVS9"/>
<dbReference type="Proteomes" id="UP000235220">
    <property type="component" value="Chromosome 11"/>
</dbReference>
<protein>
    <submittedName>
        <fullName evidence="11 12">Exonuclease DPD1, chloroplastic/mitochondrial</fullName>
    </submittedName>
</protein>
<dbReference type="RefSeq" id="XP_018848004.1">
    <property type="nucleotide sequence ID" value="XM_018992459.2"/>
</dbReference>
<gene>
    <name evidence="11 12" type="primary">LOC109011311</name>
</gene>
<dbReference type="InterPro" id="IPR040393">
    <property type="entry name" value="TREX1/2"/>
</dbReference>
<sequence>MRTASMCFSILQVPRCRIPNLANVWRESFHSLSRNDGNSTSFKLIGPKTYGLERAHDKKWSRRPVSSNAGKNKTVQHSKPSNIGNEILDGTVPFNVNKKVTSQFQKIQYSDIQQKIAENKDLADLVTVIVFDIETTGLSREKERIIEIALQDLKGGENSTFQTLVNPQRHVSNSHIHHITTCKVNRPDVPRMEDLIPVLLQYVRSRQKPGGYVLWVAHNARCFDVPFLFKEFSRCSTEVPLDWLFVDTLPLAREMMKSKGLKVSGVSLQALRESYKIPLVGSAHRAMSDVKMLSLILQRLTFDLKLNLSGLLERSFRYDQP</sequence>
<dbReference type="InterPro" id="IPR036397">
    <property type="entry name" value="RNaseH_sf"/>
</dbReference>
<accession>A0A2I4GVS9</accession>
<evidence type="ECO:0000256" key="3">
    <source>
        <dbReference type="ARBA" id="ARBA00022723"/>
    </source>
</evidence>
<keyword evidence="3" id="KW-0479">Metal-binding</keyword>
<dbReference type="Gramene" id="Jr11_03930_p1">
    <property type="protein sequence ID" value="cds.Jr11_03930_p1"/>
    <property type="gene ID" value="Jr11_03930"/>
</dbReference>
<evidence type="ECO:0000256" key="1">
    <source>
        <dbReference type="ARBA" id="ARBA00001946"/>
    </source>
</evidence>
<feature type="region of interest" description="Disordered" evidence="8">
    <location>
        <begin position="57"/>
        <end position="82"/>
    </location>
</feature>
<dbReference type="SMART" id="SM00479">
    <property type="entry name" value="EXOIII"/>
    <property type="match status" value="1"/>
</dbReference>
<dbReference type="Gramene" id="Jr11_03920_p1">
    <property type="protein sequence ID" value="cds.Jr11_03920_p1"/>
    <property type="gene ID" value="Jr11_03920"/>
</dbReference>
<reference evidence="11 12" key="1">
    <citation type="submission" date="2025-04" db="UniProtKB">
        <authorList>
            <consortium name="RefSeq"/>
        </authorList>
    </citation>
    <scope>IDENTIFICATION</scope>
    <source>
        <tissue evidence="11 12">Leaves</tissue>
    </source>
</reference>
<evidence type="ECO:0000256" key="8">
    <source>
        <dbReference type="SAM" id="MobiDB-lite"/>
    </source>
</evidence>
<comment type="cofactor">
    <cofactor evidence="1">
        <name>Mg(2+)</name>
        <dbReference type="ChEBI" id="CHEBI:18420"/>
    </cofactor>
</comment>
<evidence type="ECO:0000313" key="12">
    <source>
        <dbReference type="RefSeq" id="XP_018848005.1"/>
    </source>
</evidence>
<dbReference type="Pfam" id="PF00929">
    <property type="entry name" value="RNase_T"/>
    <property type="match status" value="1"/>
</dbReference>
<dbReference type="PANTHER" id="PTHR13058">
    <property type="entry name" value="THREE PRIME REPAIR EXONUCLEASE 1, 2"/>
    <property type="match status" value="1"/>
</dbReference>
<dbReference type="GO" id="GO:0003676">
    <property type="term" value="F:nucleic acid binding"/>
    <property type="evidence" value="ECO:0007669"/>
    <property type="project" value="InterPro"/>
</dbReference>
<keyword evidence="10" id="KW-1185">Reference proteome</keyword>
<dbReference type="AlphaFoldDB" id="A0A2I4GVS9"/>
<dbReference type="GO" id="GO:0008296">
    <property type="term" value="F:3'-5'-DNA exonuclease activity"/>
    <property type="evidence" value="ECO:0000318"/>
    <property type="project" value="GO_Central"/>
</dbReference>
<evidence type="ECO:0000313" key="10">
    <source>
        <dbReference type="Proteomes" id="UP000235220"/>
    </source>
</evidence>
<comment type="similarity">
    <text evidence="7">Belongs to the exonuclease superfamily. TREX family.</text>
</comment>
<dbReference type="PANTHER" id="PTHR13058:SF19">
    <property type="entry name" value="LD40940P"/>
    <property type="match status" value="1"/>
</dbReference>
<evidence type="ECO:0000256" key="2">
    <source>
        <dbReference type="ARBA" id="ARBA00022722"/>
    </source>
</evidence>
<keyword evidence="4" id="KW-0378">Hydrolase</keyword>
<keyword evidence="5 11" id="KW-0269">Exonuclease</keyword>
<dbReference type="InterPro" id="IPR013520">
    <property type="entry name" value="Ribonucl_H"/>
</dbReference>
<feature type="compositionally biased region" description="Polar residues" evidence="8">
    <location>
        <begin position="64"/>
        <end position="82"/>
    </location>
</feature>
<dbReference type="GeneID" id="109011311"/>
<proteinExistence type="inferred from homology"/>
<evidence type="ECO:0000256" key="5">
    <source>
        <dbReference type="ARBA" id="ARBA00022839"/>
    </source>
</evidence>
<dbReference type="CDD" id="cd06127">
    <property type="entry name" value="DEDDh"/>
    <property type="match status" value="1"/>
</dbReference>
<name>A0A2I4GVS9_JUGRE</name>
<evidence type="ECO:0000256" key="4">
    <source>
        <dbReference type="ARBA" id="ARBA00022801"/>
    </source>
</evidence>
<keyword evidence="2" id="KW-0540">Nuclease</keyword>
<feature type="domain" description="Exonuclease" evidence="9">
    <location>
        <begin position="127"/>
        <end position="306"/>
    </location>
</feature>
<dbReference type="Gene3D" id="3.30.420.10">
    <property type="entry name" value="Ribonuclease H-like superfamily/Ribonuclease H"/>
    <property type="match status" value="1"/>
</dbReference>
<evidence type="ECO:0000259" key="9">
    <source>
        <dbReference type="SMART" id="SM00479"/>
    </source>
</evidence>
<evidence type="ECO:0000256" key="6">
    <source>
        <dbReference type="ARBA" id="ARBA00022842"/>
    </source>
</evidence>